<keyword evidence="11" id="KW-1185">Reference proteome</keyword>
<evidence type="ECO:0000256" key="7">
    <source>
        <dbReference type="ARBA" id="ARBA00023065"/>
    </source>
</evidence>
<keyword evidence="5 9" id="KW-0812">Transmembrane</keyword>
<dbReference type="Proteomes" id="UP000239471">
    <property type="component" value="Unassembled WGS sequence"/>
</dbReference>
<evidence type="ECO:0000256" key="2">
    <source>
        <dbReference type="ARBA" id="ARBA00009137"/>
    </source>
</evidence>
<feature type="transmembrane region" description="Helical" evidence="9">
    <location>
        <begin position="270"/>
        <end position="295"/>
    </location>
</feature>
<evidence type="ECO:0000256" key="9">
    <source>
        <dbReference type="SAM" id="Phobius"/>
    </source>
</evidence>
<dbReference type="GO" id="GO:0008324">
    <property type="term" value="F:monoatomic cation transmembrane transporter activity"/>
    <property type="evidence" value="ECO:0007669"/>
    <property type="project" value="InterPro"/>
</dbReference>
<keyword evidence="8 9" id="KW-0472">Membrane</keyword>
<keyword evidence="4" id="KW-1003">Cell membrane</keyword>
<evidence type="ECO:0000256" key="1">
    <source>
        <dbReference type="ARBA" id="ARBA00004651"/>
    </source>
</evidence>
<name>A0A2T0BD92_9CLOT</name>
<gene>
    <name evidence="10" type="primary">trkG</name>
    <name evidence="10" type="ORF">CLVI_22000</name>
</gene>
<evidence type="ECO:0000256" key="4">
    <source>
        <dbReference type="ARBA" id="ARBA00022475"/>
    </source>
</evidence>
<comment type="subcellular location">
    <subcellularLocation>
        <location evidence="1">Cell membrane</location>
        <topology evidence="1">Multi-pass membrane protein</topology>
    </subcellularLocation>
</comment>
<evidence type="ECO:0000256" key="6">
    <source>
        <dbReference type="ARBA" id="ARBA00022989"/>
    </source>
</evidence>
<feature type="transmembrane region" description="Helical" evidence="9">
    <location>
        <begin position="182"/>
        <end position="201"/>
    </location>
</feature>
<dbReference type="Pfam" id="PF02386">
    <property type="entry name" value="TrkH"/>
    <property type="match status" value="1"/>
</dbReference>
<evidence type="ECO:0000256" key="8">
    <source>
        <dbReference type="ARBA" id="ARBA00023136"/>
    </source>
</evidence>
<accession>A0A2T0BD92</accession>
<feature type="transmembrane region" description="Helical" evidence="9">
    <location>
        <begin position="454"/>
        <end position="479"/>
    </location>
</feature>
<protein>
    <submittedName>
        <fullName evidence="10">Trk system potassium uptake protein TrkG</fullName>
    </submittedName>
</protein>
<keyword evidence="7" id="KW-0406">Ion transport</keyword>
<dbReference type="PANTHER" id="PTHR32024">
    <property type="entry name" value="TRK SYSTEM POTASSIUM UPTAKE PROTEIN TRKG-RELATED"/>
    <property type="match status" value="1"/>
</dbReference>
<proteinExistence type="inferred from homology"/>
<evidence type="ECO:0000313" key="10">
    <source>
        <dbReference type="EMBL" id="PRR81854.1"/>
    </source>
</evidence>
<dbReference type="RefSeq" id="WP_106060160.1">
    <property type="nucleotide sequence ID" value="NZ_PVXQ01000023.1"/>
</dbReference>
<comment type="caution">
    <text evidence="10">The sequence shown here is derived from an EMBL/GenBank/DDBJ whole genome shotgun (WGS) entry which is preliminary data.</text>
</comment>
<dbReference type="InterPro" id="IPR003445">
    <property type="entry name" value="Cat_transpt"/>
</dbReference>
<dbReference type="EMBL" id="PVXQ01000023">
    <property type="protein sequence ID" value="PRR81854.1"/>
    <property type="molecule type" value="Genomic_DNA"/>
</dbReference>
<feature type="transmembrane region" description="Helical" evidence="9">
    <location>
        <begin position="137"/>
        <end position="154"/>
    </location>
</feature>
<feature type="transmembrane region" description="Helical" evidence="9">
    <location>
        <begin position="234"/>
        <end position="258"/>
    </location>
</feature>
<evidence type="ECO:0000256" key="5">
    <source>
        <dbReference type="ARBA" id="ARBA00022692"/>
    </source>
</evidence>
<keyword evidence="3" id="KW-0813">Transport</keyword>
<reference evidence="10 11" key="1">
    <citation type="submission" date="2018-03" db="EMBL/GenBank/DDBJ databases">
        <title>Genome sequence of Clostridium vincentii DSM 10228.</title>
        <authorList>
            <person name="Poehlein A."/>
            <person name="Daniel R."/>
        </authorList>
    </citation>
    <scope>NUCLEOTIDE SEQUENCE [LARGE SCALE GENOMIC DNA]</scope>
    <source>
        <strain evidence="10 11">DSM 10228</strain>
    </source>
</reference>
<keyword evidence="6 9" id="KW-1133">Transmembrane helix</keyword>
<feature type="transmembrane region" description="Helical" evidence="9">
    <location>
        <begin position="327"/>
        <end position="350"/>
    </location>
</feature>
<dbReference type="PANTHER" id="PTHR32024:SF2">
    <property type="entry name" value="TRK SYSTEM POTASSIUM UPTAKE PROTEIN TRKG-RELATED"/>
    <property type="match status" value="1"/>
</dbReference>
<organism evidence="10 11">
    <name type="scientific">Clostridium vincentii</name>
    <dbReference type="NCBI Taxonomy" id="52704"/>
    <lineage>
        <taxon>Bacteria</taxon>
        <taxon>Bacillati</taxon>
        <taxon>Bacillota</taxon>
        <taxon>Clostridia</taxon>
        <taxon>Eubacteriales</taxon>
        <taxon>Clostridiaceae</taxon>
        <taxon>Clostridium</taxon>
    </lineage>
</organism>
<feature type="transmembrane region" description="Helical" evidence="9">
    <location>
        <begin position="12"/>
        <end position="32"/>
    </location>
</feature>
<dbReference type="AlphaFoldDB" id="A0A2T0BD92"/>
<feature type="transmembrane region" description="Helical" evidence="9">
    <location>
        <begin position="399"/>
        <end position="418"/>
    </location>
</feature>
<sequence>MNKDFSNCSSYGKLMLLVSILIATPIIVIPFYPEEIKYINAFLFPSIITFIIGTVICLCTNREKNDNPEAYTMKSGSTTVLFIWLYGFFLGALPFVISRQLNFVQALFESVSGWTTTGLSVMDVTITPHIFLFHRGFMQFCGGLGFILVMVMFIQGKQAMSLYSAEGHPDKLTPNLGKTARIIFLMYITFLVVGVTLYILFGMEPFDSLLHTMSALSTGGFSTKVDSIGYYHSIAIEAITIILMLIGTTNFAVLLLVAKRKILRLIKVSEIRFMLVLIILAVPIIACSLFFGLYLNMGQSLRLSVFNVVSALSTTGYSTMSYSDWPVFSIGILILLMLIGGGIGSTAGGMKMSRVYLMLRVTKENIKKRILSSRYVSNPYYYRAQGKTYIDKGIEMDTFGFISCYLMIFIIGTLLITLTEGCSLSDAMFEFASSLGTVGLSIGLTGPSTNSGTLIIEIIGMIFGRLEIFIVIIGIYSGFTKVKQRFIKR</sequence>
<feature type="transmembrane region" description="Helical" evidence="9">
    <location>
        <begin position="38"/>
        <end position="59"/>
    </location>
</feature>
<dbReference type="GO" id="GO:0030001">
    <property type="term" value="P:metal ion transport"/>
    <property type="evidence" value="ECO:0007669"/>
    <property type="project" value="UniProtKB-ARBA"/>
</dbReference>
<dbReference type="OrthoDB" id="9810952at2"/>
<evidence type="ECO:0000313" key="11">
    <source>
        <dbReference type="Proteomes" id="UP000239471"/>
    </source>
</evidence>
<dbReference type="GO" id="GO:0005886">
    <property type="term" value="C:plasma membrane"/>
    <property type="evidence" value="ECO:0007669"/>
    <property type="project" value="UniProtKB-SubCell"/>
</dbReference>
<evidence type="ECO:0000256" key="3">
    <source>
        <dbReference type="ARBA" id="ARBA00022448"/>
    </source>
</evidence>
<comment type="similarity">
    <text evidence="2">Belongs to the TrkH potassium transport family.</text>
</comment>
<feature type="transmembrane region" description="Helical" evidence="9">
    <location>
        <begin position="80"/>
        <end position="97"/>
    </location>
</feature>